<gene>
    <name evidence="2" type="ORF">MUK42_00212</name>
</gene>
<evidence type="ECO:0000313" key="2">
    <source>
        <dbReference type="EMBL" id="URD93458.1"/>
    </source>
</evidence>
<feature type="region of interest" description="Disordered" evidence="1">
    <location>
        <begin position="125"/>
        <end position="152"/>
    </location>
</feature>
<dbReference type="EMBL" id="CP097505">
    <property type="protein sequence ID" value="URD93458.1"/>
    <property type="molecule type" value="Genomic_DNA"/>
</dbReference>
<evidence type="ECO:0000256" key="1">
    <source>
        <dbReference type="SAM" id="MobiDB-lite"/>
    </source>
</evidence>
<evidence type="ECO:0000313" key="3">
    <source>
        <dbReference type="Proteomes" id="UP001055439"/>
    </source>
</evidence>
<dbReference type="AlphaFoldDB" id="A0A9E7FDG7"/>
<keyword evidence="3" id="KW-1185">Reference proteome</keyword>
<accession>A0A9E7FDG7</accession>
<reference evidence="2" key="1">
    <citation type="submission" date="2022-05" db="EMBL/GenBank/DDBJ databases">
        <title>The Musa troglodytarum L. genome provides insights into the mechanism of non-climacteric behaviour and enrichment of carotenoids.</title>
        <authorList>
            <person name="Wang J."/>
        </authorList>
    </citation>
    <scope>NUCLEOTIDE SEQUENCE</scope>
    <source>
        <tissue evidence="2">Leaf</tissue>
    </source>
</reference>
<dbReference type="Proteomes" id="UP001055439">
    <property type="component" value="Chromosome 3"/>
</dbReference>
<organism evidence="2 3">
    <name type="scientific">Musa troglodytarum</name>
    <name type="common">fe'i banana</name>
    <dbReference type="NCBI Taxonomy" id="320322"/>
    <lineage>
        <taxon>Eukaryota</taxon>
        <taxon>Viridiplantae</taxon>
        <taxon>Streptophyta</taxon>
        <taxon>Embryophyta</taxon>
        <taxon>Tracheophyta</taxon>
        <taxon>Spermatophyta</taxon>
        <taxon>Magnoliopsida</taxon>
        <taxon>Liliopsida</taxon>
        <taxon>Zingiberales</taxon>
        <taxon>Musaceae</taxon>
        <taxon>Musa</taxon>
    </lineage>
</organism>
<feature type="region of interest" description="Disordered" evidence="1">
    <location>
        <begin position="1"/>
        <end position="23"/>
    </location>
</feature>
<name>A0A9E7FDG7_9LILI</name>
<proteinExistence type="predicted"/>
<protein>
    <submittedName>
        <fullName evidence="2">Uncharacterized protein</fullName>
    </submittedName>
</protein>
<feature type="compositionally biased region" description="Low complexity" evidence="1">
    <location>
        <begin position="13"/>
        <end position="23"/>
    </location>
</feature>
<sequence length="167" mass="16954">MLPSSSAGNPIDSGGSASSSSSPLSALSVFLAISRRISPPLTQPSAIRISTSSAPADLANPRKRRLPRLIPYSAATQYSSTAAAAGDLIRDTTDATAPPSISAARPSLQPVRLHTIIIASLANPGPCGGDGVPPGDTSSVSDATESRARTTPGALAIFERLAPARER</sequence>